<evidence type="ECO:0000313" key="2">
    <source>
        <dbReference type="EMBL" id="QNO54294.1"/>
    </source>
</evidence>
<feature type="transmembrane region" description="Helical" evidence="1">
    <location>
        <begin position="155"/>
        <end position="176"/>
    </location>
</feature>
<dbReference type="Pfam" id="PF14329">
    <property type="entry name" value="DUF4386"/>
    <property type="match status" value="1"/>
</dbReference>
<evidence type="ECO:0000256" key="1">
    <source>
        <dbReference type="SAM" id="Phobius"/>
    </source>
</evidence>
<dbReference type="EMBL" id="MT631574">
    <property type="protein sequence ID" value="QNO54294.1"/>
    <property type="molecule type" value="Genomic_DNA"/>
</dbReference>
<keyword evidence="1" id="KW-1133">Transmembrane helix</keyword>
<name>A0A7G9Z210_9EURY</name>
<dbReference type="AlphaFoldDB" id="A0A7G9Z210"/>
<protein>
    <recommendedName>
        <fullName evidence="3">DUF4386 domain-containing protein</fullName>
    </recommendedName>
</protein>
<feature type="transmembrane region" description="Helical" evidence="1">
    <location>
        <begin position="104"/>
        <end position="128"/>
    </location>
</feature>
<keyword evidence="1" id="KW-0812">Transmembrane</keyword>
<dbReference type="InterPro" id="IPR025495">
    <property type="entry name" value="DUF4386"/>
</dbReference>
<accession>A0A7G9Z210</accession>
<keyword evidence="1" id="KW-0472">Membrane</keyword>
<feature type="transmembrane region" description="Helical" evidence="1">
    <location>
        <begin position="65"/>
        <end position="92"/>
    </location>
</feature>
<proteinExistence type="predicted"/>
<gene>
    <name evidence="2" type="ORF">FGBIHFOD_00034</name>
</gene>
<feature type="transmembrane region" description="Helical" evidence="1">
    <location>
        <begin position="21"/>
        <end position="45"/>
    </location>
</feature>
<sequence length="188" mass="20812">MKKMNSTKTTARIADTSQRKAARVAGFMFLFSLIVPLFNWIFVLSKLIVAENVIATANNIMANELLFRIGITIELIMSVGLIVLGLALYIILKPVNKNLALLALLWKLAEAIIVAVIVLVSFIALQILNGGAYLTAFTLEQLQAPVGFLLNEHTVLYSIPMVFLGLGSIVFFYLFFKSKYIPRILAGF</sequence>
<organism evidence="2">
    <name type="scientific">Candidatus Methanophaga sp. ANME-1 ERB7</name>
    <dbReference type="NCBI Taxonomy" id="2759913"/>
    <lineage>
        <taxon>Archaea</taxon>
        <taxon>Methanobacteriati</taxon>
        <taxon>Methanobacteriota</taxon>
        <taxon>Stenosarchaea group</taxon>
        <taxon>Methanomicrobia</taxon>
        <taxon>Candidatus Methanophagales</taxon>
        <taxon>Candidatus Methanophagaceae</taxon>
        <taxon>Candidatus Methanophaga</taxon>
    </lineage>
</organism>
<evidence type="ECO:0008006" key="3">
    <source>
        <dbReference type="Google" id="ProtNLM"/>
    </source>
</evidence>
<reference evidence="2" key="1">
    <citation type="submission" date="2020-06" db="EMBL/GenBank/DDBJ databases">
        <title>Unique genomic features of the anaerobic methanotrophic archaea.</title>
        <authorList>
            <person name="Chadwick G.L."/>
            <person name="Skennerton C.T."/>
            <person name="Laso-Perez R."/>
            <person name="Leu A.O."/>
            <person name="Speth D.R."/>
            <person name="Yu H."/>
            <person name="Morgan-Lang C."/>
            <person name="Hatzenpichler R."/>
            <person name="Goudeau D."/>
            <person name="Malmstrom R."/>
            <person name="Brazelton W.J."/>
            <person name="Woyke T."/>
            <person name="Hallam S.J."/>
            <person name="Tyson G.W."/>
            <person name="Wegener G."/>
            <person name="Boetius A."/>
            <person name="Orphan V."/>
        </authorList>
    </citation>
    <scope>NUCLEOTIDE SEQUENCE</scope>
</reference>